<feature type="region of interest" description="Disordered" evidence="6">
    <location>
        <begin position="445"/>
        <end position="465"/>
    </location>
</feature>
<evidence type="ECO:0000313" key="9">
    <source>
        <dbReference type="Proteomes" id="UP000623129"/>
    </source>
</evidence>
<dbReference type="GO" id="GO:0005634">
    <property type="term" value="C:nucleus"/>
    <property type="evidence" value="ECO:0007669"/>
    <property type="project" value="UniProtKB-SubCell"/>
</dbReference>
<dbReference type="GO" id="GO:0045944">
    <property type="term" value="P:positive regulation of transcription by RNA polymerase II"/>
    <property type="evidence" value="ECO:0007669"/>
    <property type="project" value="TreeGrafter"/>
</dbReference>
<dbReference type="PANTHER" id="PTHR47025:SF7">
    <property type="entry name" value="ACYL-COA N-ACYLTRANSFERASE WITH RING_FYVE_PHD-TYPE ZINC FINGER DOMAIN-CONTAINING PROTEIN"/>
    <property type="match status" value="1"/>
</dbReference>
<evidence type="ECO:0000259" key="7">
    <source>
        <dbReference type="SMART" id="SM00249"/>
    </source>
</evidence>
<dbReference type="AlphaFoldDB" id="A0A833VMY1"/>
<evidence type="ECO:0000256" key="2">
    <source>
        <dbReference type="ARBA" id="ARBA00022723"/>
    </source>
</evidence>
<evidence type="ECO:0000256" key="5">
    <source>
        <dbReference type="ARBA" id="ARBA00023242"/>
    </source>
</evidence>
<dbReference type="OrthoDB" id="786098at2759"/>
<dbReference type="InterPro" id="IPR032308">
    <property type="entry name" value="TDBD"/>
</dbReference>
<comment type="subcellular location">
    <subcellularLocation>
        <location evidence="1">Nucleus</location>
    </subcellularLocation>
</comment>
<dbReference type="PANTHER" id="PTHR47025">
    <property type="entry name" value="AUTOIMMUNE REGULATOR"/>
    <property type="match status" value="1"/>
</dbReference>
<dbReference type="InterPro" id="IPR011011">
    <property type="entry name" value="Znf_FYVE_PHD"/>
</dbReference>
<name>A0A833VMY1_9POAL</name>
<dbReference type="EMBL" id="SWLB01000015">
    <property type="protein sequence ID" value="KAF3328903.1"/>
    <property type="molecule type" value="Genomic_DNA"/>
</dbReference>
<evidence type="ECO:0000313" key="8">
    <source>
        <dbReference type="EMBL" id="KAF3328903.1"/>
    </source>
</evidence>
<dbReference type="GO" id="GO:0042393">
    <property type="term" value="F:histone binding"/>
    <property type="evidence" value="ECO:0007669"/>
    <property type="project" value="TreeGrafter"/>
</dbReference>
<sequence>MLTYASFDENSSEAVKESVKIGSLSSVKRLLETGFFEGMPITCFSEELGVLPAKVFEKHAGADTIFQTDHIFFSNEINIYEVLQLVRNIPESDFYVKILKLRIHLKDQKIYEEPPRVPAVLHPLPNTFGASRQFLKYYRRYNPARPLIDVRGLLLTGLLEGFRVTYKRNEARLEARIRGSAYECGCSSCNYTKVVTAKELETHAREFSKNQQENIYLDSGITLYKLVKELKGIPLYLLGNLLQEKIKCSPNYSSFEIWKGSFKMGGGFPNLRSNFDNQLEVNSKCCSVQSVLMHRVQKHVQRAMFEFSGSESTTASDFTDSAIEDPDYSPLESTSKTGLTGEEKNLSRRVLTRRGRDASLHKRIFESLPNGTVLTYCYHDKILLTGYKQGSAIKCTCHNYELTPSDFEAHAGMTQKRRLDESIYNSDGKTLPELSLELPDIPRSSSVVLSPRRGKRDQNKHHKQITKSLQNNTQGFAVSTRLRLKRVLQSLKGVLVCCTICKERYASLGDEADPKLIIFCNQCDRAYHVGCLENQEPFEIEDVLNGTWFCSADCTRVHDCLTNICALGAKPVPAPFLDLLKRPLAAESNRLKLCWQVFGGGNTEDQMLLSQSLKFIKGAFKPIIHGKEDIIREMVYGEKIISIAVLRVFGKFVAELPLVTSSKLWRQKVQMLKEQHGLILFEDTAVLVKEIRASSD</sequence>
<comment type="caution">
    <text evidence="8">The sequence shown here is derived from an EMBL/GenBank/DDBJ whole genome shotgun (WGS) entry which is preliminary data.</text>
</comment>
<keyword evidence="9" id="KW-1185">Reference proteome</keyword>
<evidence type="ECO:0000256" key="4">
    <source>
        <dbReference type="ARBA" id="ARBA00022833"/>
    </source>
</evidence>
<dbReference type="Pfam" id="PF16135">
    <property type="entry name" value="TDBD"/>
    <property type="match status" value="2"/>
</dbReference>
<organism evidence="8 9">
    <name type="scientific">Carex littledalei</name>
    <dbReference type="NCBI Taxonomy" id="544730"/>
    <lineage>
        <taxon>Eukaryota</taxon>
        <taxon>Viridiplantae</taxon>
        <taxon>Streptophyta</taxon>
        <taxon>Embryophyta</taxon>
        <taxon>Tracheophyta</taxon>
        <taxon>Spermatophyta</taxon>
        <taxon>Magnoliopsida</taxon>
        <taxon>Liliopsida</taxon>
        <taxon>Poales</taxon>
        <taxon>Cyperaceae</taxon>
        <taxon>Cyperoideae</taxon>
        <taxon>Cariceae</taxon>
        <taxon>Carex</taxon>
        <taxon>Carex subgen. Euthyceras</taxon>
    </lineage>
</organism>
<protein>
    <recommendedName>
        <fullName evidence="7">Zinc finger PHD-type domain-containing protein</fullName>
    </recommendedName>
</protein>
<dbReference type="GO" id="GO:0000977">
    <property type="term" value="F:RNA polymerase II transcription regulatory region sequence-specific DNA binding"/>
    <property type="evidence" value="ECO:0007669"/>
    <property type="project" value="TreeGrafter"/>
</dbReference>
<dbReference type="InterPro" id="IPR001965">
    <property type="entry name" value="Znf_PHD"/>
</dbReference>
<keyword evidence="4" id="KW-0862">Zinc</keyword>
<dbReference type="InterPro" id="IPR019787">
    <property type="entry name" value="Znf_PHD-finger"/>
</dbReference>
<dbReference type="SMART" id="SM00249">
    <property type="entry name" value="PHD"/>
    <property type="match status" value="1"/>
</dbReference>
<feature type="compositionally biased region" description="Basic residues" evidence="6">
    <location>
        <begin position="452"/>
        <end position="465"/>
    </location>
</feature>
<reference evidence="8" key="1">
    <citation type="submission" date="2020-01" db="EMBL/GenBank/DDBJ databases">
        <title>Genome sequence of Kobresia littledalei, the first chromosome-level genome in the family Cyperaceae.</title>
        <authorList>
            <person name="Qu G."/>
        </authorList>
    </citation>
    <scope>NUCLEOTIDE SEQUENCE</scope>
    <source>
        <strain evidence="8">C.B.Clarke</strain>
        <tissue evidence="8">Leaf</tissue>
    </source>
</reference>
<keyword evidence="2" id="KW-0479">Metal-binding</keyword>
<feature type="domain" description="Zinc finger PHD-type" evidence="7">
    <location>
        <begin position="497"/>
        <end position="555"/>
    </location>
</feature>
<keyword evidence="3" id="KW-0863">Zinc-finger</keyword>
<dbReference type="Proteomes" id="UP000623129">
    <property type="component" value="Unassembled WGS sequence"/>
</dbReference>
<evidence type="ECO:0000256" key="3">
    <source>
        <dbReference type="ARBA" id="ARBA00022771"/>
    </source>
</evidence>
<evidence type="ECO:0000256" key="6">
    <source>
        <dbReference type="SAM" id="MobiDB-lite"/>
    </source>
</evidence>
<dbReference type="Pfam" id="PF00628">
    <property type="entry name" value="PHD"/>
    <property type="match status" value="1"/>
</dbReference>
<proteinExistence type="predicted"/>
<dbReference type="SUPFAM" id="SSF57903">
    <property type="entry name" value="FYVE/PHD zinc finger"/>
    <property type="match status" value="1"/>
</dbReference>
<dbReference type="GO" id="GO:0008270">
    <property type="term" value="F:zinc ion binding"/>
    <property type="evidence" value="ECO:0007669"/>
    <property type="project" value="UniProtKB-KW"/>
</dbReference>
<dbReference type="GO" id="GO:0003682">
    <property type="term" value="F:chromatin binding"/>
    <property type="evidence" value="ECO:0007669"/>
    <property type="project" value="TreeGrafter"/>
</dbReference>
<keyword evidence="5" id="KW-0539">Nucleus</keyword>
<gene>
    <name evidence="8" type="ORF">FCM35_KLT05981</name>
</gene>
<accession>A0A833VMY1</accession>
<evidence type="ECO:0000256" key="1">
    <source>
        <dbReference type="ARBA" id="ARBA00004123"/>
    </source>
</evidence>
<dbReference type="InterPro" id="IPR013083">
    <property type="entry name" value="Znf_RING/FYVE/PHD"/>
</dbReference>
<dbReference type="Gene3D" id="3.30.40.10">
    <property type="entry name" value="Zinc/RING finger domain, C3HC4 (zinc finger)"/>
    <property type="match status" value="1"/>
</dbReference>